<sequence length="434" mass="50804">MISGFRCFLKGLPFFEWMAFFDGDFIGIFRKNTTVNYRTIILFFICISSASARSLNIDTMPLHRYNFSTEILDKYASGELRSGQPAVYYSFIGEYFKALSFPNEVEIEWNFDTLTQKDRRYFEQFSSKNAFEAIIDRAENEKIIIINEAHHKPVHRVFVRLLLKGLYSKGYRVLCLEALNNCQVKTWAECDSTLNARGYPVSSPLSGYYIVEPQMGNLIREAIRLGFTVRSYEQTGEDRELNQAKNIKKIIEEYPYDKVLVLCGWYHLLEEENQNQTWMASHLRGITGINPFTIYQDILIERVATPESPFMEMMNYDEPTIFVDPQNSLYNGFPDNKLFDALVYHPRTKYLYNRPDWLLWDKNNKVYFFDDLGENYPYLIKAYKKEEGLEAVPIDIIEKSYKGDTKALILPPGKYILQVRDLKGNEKLKEIVVN</sequence>
<protein>
    <submittedName>
        <fullName evidence="1">Uncharacterized protein</fullName>
    </submittedName>
</protein>
<dbReference type="AlphaFoldDB" id="A0A2D0N395"/>
<dbReference type="EMBL" id="PDUD01000035">
    <property type="protein sequence ID" value="PHN02975.1"/>
    <property type="molecule type" value="Genomic_DNA"/>
</dbReference>
<comment type="caution">
    <text evidence="1">The sequence shown here is derived from an EMBL/GenBank/DDBJ whole genome shotgun (WGS) entry which is preliminary data.</text>
</comment>
<dbReference type="Proteomes" id="UP000223913">
    <property type="component" value="Unassembled WGS sequence"/>
</dbReference>
<organism evidence="1 2">
    <name type="scientific">Flavilitoribacter nigricans (strain ATCC 23147 / DSM 23189 / NBRC 102662 / NCIMB 1420 / SS-2)</name>
    <name type="common">Lewinella nigricans</name>
    <dbReference type="NCBI Taxonomy" id="1122177"/>
    <lineage>
        <taxon>Bacteria</taxon>
        <taxon>Pseudomonadati</taxon>
        <taxon>Bacteroidota</taxon>
        <taxon>Saprospiria</taxon>
        <taxon>Saprospirales</taxon>
        <taxon>Lewinellaceae</taxon>
        <taxon>Flavilitoribacter</taxon>
    </lineage>
</organism>
<keyword evidence="2" id="KW-1185">Reference proteome</keyword>
<gene>
    <name evidence="1" type="ORF">CRP01_29670</name>
</gene>
<evidence type="ECO:0000313" key="1">
    <source>
        <dbReference type="EMBL" id="PHN02975.1"/>
    </source>
</evidence>
<name>A0A2D0N395_FLAN2</name>
<evidence type="ECO:0000313" key="2">
    <source>
        <dbReference type="Proteomes" id="UP000223913"/>
    </source>
</evidence>
<proteinExistence type="predicted"/>
<dbReference type="OrthoDB" id="277629at2"/>
<reference evidence="1 2" key="1">
    <citation type="submission" date="2017-10" db="EMBL/GenBank/DDBJ databases">
        <title>The draft genome sequence of Lewinella nigricans NBRC 102662.</title>
        <authorList>
            <person name="Wang K."/>
        </authorList>
    </citation>
    <scope>NUCLEOTIDE SEQUENCE [LARGE SCALE GENOMIC DNA]</scope>
    <source>
        <strain evidence="1 2">NBRC 102662</strain>
    </source>
</reference>
<dbReference type="RefSeq" id="WP_099153691.1">
    <property type="nucleotide sequence ID" value="NZ_PDUD01000035.1"/>
</dbReference>
<accession>A0A2D0N395</accession>